<dbReference type="Pfam" id="PF13378">
    <property type="entry name" value="MR_MLE_C"/>
    <property type="match status" value="1"/>
</dbReference>
<dbReference type="RefSeq" id="WP_098459582.1">
    <property type="nucleotide sequence ID" value="NZ_PDJC01000001.1"/>
</dbReference>
<evidence type="ECO:0000256" key="2">
    <source>
        <dbReference type="ARBA" id="ARBA00022723"/>
    </source>
</evidence>
<evidence type="ECO:0000259" key="9">
    <source>
        <dbReference type="SMART" id="SM00922"/>
    </source>
</evidence>
<keyword evidence="11" id="KW-1185">Reference proteome</keyword>
<feature type="active site" description="Proton acceptor; specific for (R)-substrate epimerization" evidence="5">
    <location>
        <position position="159"/>
    </location>
</feature>
<dbReference type="InterPro" id="IPR013342">
    <property type="entry name" value="Mandelate_racemase_C"/>
</dbReference>
<evidence type="ECO:0000256" key="4">
    <source>
        <dbReference type="ARBA" id="ARBA00023235"/>
    </source>
</evidence>
<feature type="binding site" evidence="6">
    <location>
        <position position="157"/>
    </location>
    <ligand>
        <name>substrate</name>
    </ligand>
</feature>
<dbReference type="Gene3D" id="3.20.20.120">
    <property type="entry name" value="Enolase-like C-terminal domain"/>
    <property type="match status" value="1"/>
</dbReference>
<dbReference type="AlphaFoldDB" id="A0A2A9CNK7"/>
<dbReference type="GO" id="GO:0016855">
    <property type="term" value="F:racemase and epimerase activity, acting on amino acids and derivatives"/>
    <property type="evidence" value="ECO:0007669"/>
    <property type="project" value="UniProtKB-UniRule"/>
</dbReference>
<dbReference type="GO" id="GO:0046872">
    <property type="term" value="F:metal ion binding"/>
    <property type="evidence" value="ECO:0007669"/>
    <property type="project" value="UniProtKB-KW"/>
</dbReference>
<evidence type="ECO:0000256" key="5">
    <source>
        <dbReference type="PIRSR" id="PIRSR634603-1"/>
    </source>
</evidence>
<dbReference type="OrthoDB" id="5241672at2"/>
<dbReference type="SUPFAM" id="SSF51604">
    <property type="entry name" value="Enolase C-terminal domain-like"/>
    <property type="match status" value="1"/>
</dbReference>
<evidence type="ECO:0000256" key="7">
    <source>
        <dbReference type="PIRSR" id="PIRSR634603-3"/>
    </source>
</evidence>
<feature type="binding site" evidence="6">
    <location>
        <position position="318"/>
    </location>
    <ligand>
        <name>substrate</name>
    </ligand>
</feature>
<dbReference type="EC" id="5.1.1.-" evidence="8"/>
<comment type="cofactor">
    <cofactor evidence="7 8">
        <name>Mg(2+)</name>
        <dbReference type="ChEBI" id="CHEBI:18420"/>
    </cofactor>
    <text evidence="7 8">Binds 1 Mg(2+) ion per subunit.</text>
</comment>
<dbReference type="SUPFAM" id="SSF54826">
    <property type="entry name" value="Enolase N-terminal domain-like"/>
    <property type="match status" value="1"/>
</dbReference>
<evidence type="ECO:0000256" key="3">
    <source>
        <dbReference type="ARBA" id="ARBA00022842"/>
    </source>
</evidence>
<sequence length="369" mass="38186">MAQLVEVAIATLTRPLHTEFVTALRRTGFVYSMAVRLTDADGVVGYGEAPQIWRVTGESLASIEACVLGPLAEALLGLEVDDAATVAAALDQAVAGNTGARAACEIAAHDLAARRRGLSLAASLGAVATEVTTDVTMAAATAPDAVDEAPAGFTEVKVKVGLDPDDVDRVIRIHQNSPVPLSIRVDANQAWDVATAGRAVESWLAAGVDLGFLEQPLPAWDLAGLAELRRRIPTPIVVDESVFSIHDLRRTIDAEAADIVNIKLAKCGGLRPGLAISDLAKASGLGVMVGSMMESELGVSAAAALAAVIAPAGTHDLDAAWWSIDPATDPGTPYRGAQLQVAASVGLSSAVERVSDNLGEWTARRHCAS</sequence>
<dbReference type="InterPro" id="IPR029065">
    <property type="entry name" value="Enolase_C-like"/>
</dbReference>
<accession>A0A2A9CNK7</accession>
<feature type="binding site" evidence="6">
    <location>
        <position position="316"/>
    </location>
    <ligand>
        <name>substrate</name>
    </ligand>
</feature>
<dbReference type="Gene3D" id="3.30.390.10">
    <property type="entry name" value="Enolase-like, N-terminal domain"/>
    <property type="match status" value="1"/>
</dbReference>
<feature type="binding site" evidence="7">
    <location>
        <position position="239"/>
    </location>
    <ligand>
        <name>Mg(2+)</name>
        <dbReference type="ChEBI" id="CHEBI:18420"/>
    </ligand>
</feature>
<dbReference type="InterPro" id="IPR034603">
    <property type="entry name" value="Dipeptide_epimerase"/>
</dbReference>
<dbReference type="SFLD" id="SFLDF00009">
    <property type="entry name" value="o-succinylbenzoate_synthase"/>
    <property type="match status" value="1"/>
</dbReference>
<name>A0A2A9CNK7_9ACTN</name>
<evidence type="ECO:0000256" key="8">
    <source>
        <dbReference type="RuleBase" id="RU366006"/>
    </source>
</evidence>
<dbReference type="PANTHER" id="PTHR48073">
    <property type="entry name" value="O-SUCCINYLBENZOATE SYNTHASE-RELATED"/>
    <property type="match status" value="1"/>
</dbReference>
<dbReference type="EMBL" id="PDJC01000001">
    <property type="protein sequence ID" value="PFG16004.1"/>
    <property type="molecule type" value="Genomic_DNA"/>
</dbReference>
<feature type="binding site" evidence="7">
    <location>
        <position position="214"/>
    </location>
    <ligand>
        <name>Mg(2+)</name>
        <dbReference type="ChEBI" id="CHEBI:18420"/>
    </ligand>
</feature>
<dbReference type="SMART" id="SM00922">
    <property type="entry name" value="MR_MLE"/>
    <property type="match status" value="1"/>
</dbReference>
<protein>
    <recommendedName>
        <fullName evidence="8">Dipeptide epimerase</fullName>
        <ecNumber evidence="8">5.1.1.-</ecNumber>
    </recommendedName>
</protein>
<dbReference type="PANTHER" id="PTHR48073:SF2">
    <property type="entry name" value="O-SUCCINYLBENZOATE SYNTHASE"/>
    <property type="match status" value="1"/>
</dbReference>
<dbReference type="Pfam" id="PF02746">
    <property type="entry name" value="MR_MLE_N"/>
    <property type="match status" value="1"/>
</dbReference>
<evidence type="ECO:0000256" key="6">
    <source>
        <dbReference type="PIRSR" id="PIRSR634603-2"/>
    </source>
</evidence>
<dbReference type="CDD" id="cd03319">
    <property type="entry name" value="L-Ala-DL-Glu_epimerase"/>
    <property type="match status" value="1"/>
</dbReference>
<evidence type="ECO:0000256" key="1">
    <source>
        <dbReference type="ARBA" id="ARBA00008031"/>
    </source>
</evidence>
<keyword evidence="4 8" id="KW-0413">Isomerase</keyword>
<dbReference type="InterPro" id="IPR036849">
    <property type="entry name" value="Enolase-like_C_sf"/>
</dbReference>
<keyword evidence="2 7" id="KW-0479">Metal-binding</keyword>
<dbReference type="Proteomes" id="UP000226079">
    <property type="component" value="Unassembled WGS sequence"/>
</dbReference>
<gene>
    <name evidence="10" type="ORF">ATK74_0529</name>
</gene>
<feature type="binding site" evidence="6">
    <location>
        <position position="291"/>
    </location>
    <ligand>
        <name>substrate</name>
    </ligand>
</feature>
<comment type="similarity">
    <text evidence="1 8">Belongs to the mandelate racemase/muconate lactonizing enzyme family.</text>
</comment>
<feature type="active site" description="Proton acceptor; specific for (S)-substrate epimerization" evidence="5">
    <location>
        <position position="263"/>
    </location>
</feature>
<proteinExistence type="inferred from homology"/>
<reference evidence="10 11" key="1">
    <citation type="submission" date="2017-10" db="EMBL/GenBank/DDBJ databases">
        <title>Sequencing the genomes of 1000 actinobacteria strains.</title>
        <authorList>
            <person name="Klenk H.-P."/>
        </authorList>
    </citation>
    <scope>NUCLEOTIDE SEQUENCE [LARGE SCALE GENOMIC DNA]</scope>
    <source>
        <strain evidence="10 11">DSM 15597</strain>
    </source>
</reference>
<dbReference type="SFLD" id="SFLDG00180">
    <property type="entry name" value="muconate_cycloisomerase"/>
    <property type="match status" value="1"/>
</dbReference>
<comment type="caution">
    <text evidence="10">The sequence shown here is derived from an EMBL/GenBank/DDBJ whole genome shotgun (WGS) entry which is preliminary data.</text>
</comment>
<feature type="binding site" evidence="6">
    <location>
        <position position="25"/>
    </location>
    <ligand>
        <name>substrate</name>
    </ligand>
</feature>
<evidence type="ECO:0000313" key="11">
    <source>
        <dbReference type="Proteomes" id="UP000226079"/>
    </source>
</evidence>
<dbReference type="SFLD" id="SFLDS00001">
    <property type="entry name" value="Enolase"/>
    <property type="match status" value="1"/>
</dbReference>
<dbReference type="InterPro" id="IPR029017">
    <property type="entry name" value="Enolase-like_N"/>
</dbReference>
<feature type="binding site" evidence="7">
    <location>
        <position position="186"/>
    </location>
    <ligand>
        <name>Mg(2+)</name>
        <dbReference type="ChEBI" id="CHEBI:18420"/>
    </ligand>
</feature>
<feature type="binding site" evidence="6">
    <location>
        <position position="293"/>
    </location>
    <ligand>
        <name>substrate</name>
    </ligand>
</feature>
<organism evidence="10 11">
    <name type="scientific">Propionicimonas paludicola</name>
    <dbReference type="NCBI Taxonomy" id="185243"/>
    <lineage>
        <taxon>Bacteria</taxon>
        <taxon>Bacillati</taxon>
        <taxon>Actinomycetota</taxon>
        <taxon>Actinomycetes</taxon>
        <taxon>Propionibacteriales</taxon>
        <taxon>Nocardioidaceae</taxon>
        <taxon>Propionicimonas</taxon>
    </lineage>
</organism>
<feature type="binding site" evidence="6">
    <location>
        <position position="136"/>
    </location>
    <ligand>
        <name>substrate</name>
    </ligand>
</feature>
<evidence type="ECO:0000313" key="10">
    <source>
        <dbReference type="EMBL" id="PFG16004.1"/>
    </source>
</evidence>
<dbReference type="InterPro" id="IPR013341">
    <property type="entry name" value="Mandelate_racemase_N_dom"/>
</dbReference>
<keyword evidence="3 7" id="KW-0460">Magnesium</keyword>
<feature type="domain" description="Mandelate racemase/muconate lactonizing enzyme C-terminal" evidence="9">
    <location>
        <begin position="138"/>
        <end position="235"/>
    </location>
</feature>